<evidence type="ECO:0000259" key="3">
    <source>
        <dbReference type="PROSITE" id="PS50181"/>
    </source>
</evidence>
<feature type="compositionally biased region" description="Polar residues" evidence="1">
    <location>
        <begin position="1148"/>
        <end position="1160"/>
    </location>
</feature>
<comment type="caution">
    <text evidence="4">The sequence shown here is derived from an EMBL/GenBank/DDBJ whole genome shotgun (WGS) entry which is preliminary data.</text>
</comment>
<dbReference type="InterPro" id="IPR015360">
    <property type="entry name" value="XPC-bd"/>
</dbReference>
<dbReference type="EMBL" id="JATAAI010000010">
    <property type="protein sequence ID" value="KAK1742899.1"/>
    <property type="molecule type" value="Genomic_DNA"/>
</dbReference>
<dbReference type="Gene3D" id="1.25.10.10">
    <property type="entry name" value="Leucine-rich Repeat Variant"/>
    <property type="match status" value="2"/>
</dbReference>
<dbReference type="GO" id="GO:0003684">
    <property type="term" value="F:damaged DNA binding"/>
    <property type="evidence" value="ECO:0007669"/>
    <property type="project" value="InterPro"/>
</dbReference>
<proteinExistence type="predicted"/>
<dbReference type="SUPFAM" id="SSF48371">
    <property type="entry name" value="ARM repeat"/>
    <property type="match status" value="1"/>
</dbReference>
<dbReference type="PROSITE" id="PS50181">
    <property type="entry name" value="FBOX"/>
    <property type="match status" value="1"/>
</dbReference>
<evidence type="ECO:0000313" key="4">
    <source>
        <dbReference type="EMBL" id="KAK1742899.1"/>
    </source>
</evidence>
<protein>
    <recommendedName>
        <fullName evidence="3">F-box domain-containing protein</fullName>
    </recommendedName>
</protein>
<dbReference type="Proteomes" id="UP001224775">
    <property type="component" value="Unassembled WGS sequence"/>
</dbReference>
<feature type="transmembrane region" description="Helical" evidence="2">
    <location>
        <begin position="1314"/>
        <end position="1335"/>
    </location>
</feature>
<keyword evidence="5" id="KW-1185">Reference proteome</keyword>
<dbReference type="GO" id="GO:0006289">
    <property type="term" value="P:nucleotide-excision repair"/>
    <property type="evidence" value="ECO:0007669"/>
    <property type="project" value="InterPro"/>
</dbReference>
<keyword evidence="2" id="KW-0472">Membrane</keyword>
<feature type="region of interest" description="Disordered" evidence="1">
    <location>
        <begin position="1"/>
        <end position="36"/>
    </location>
</feature>
<evidence type="ECO:0000256" key="2">
    <source>
        <dbReference type="SAM" id="Phobius"/>
    </source>
</evidence>
<dbReference type="InterPro" id="IPR016024">
    <property type="entry name" value="ARM-type_fold"/>
</dbReference>
<gene>
    <name evidence="4" type="ORF">QTG54_006496</name>
</gene>
<reference evidence="4" key="1">
    <citation type="submission" date="2023-06" db="EMBL/GenBank/DDBJ databases">
        <title>Survivors Of The Sea: Transcriptome response of Skeletonema marinoi to long-term dormancy.</title>
        <authorList>
            <person name="Pinder M.I.M."/>
            <person name="Kourtchenko O."/>
            <person name="Robertson E.K."/>
            <person name="Larsson T."/>
            <person name="Maumus F."/>
            <person name="Osuna-Cruz C.M."/>
            <person name="Vancaester E."/>
            <person name="Stenow R."/>
            <person name="Vandepoele K."/>
            <person name="Ploug H."/>
            <person name="Bruchert V."/>
            <person name="Godhe A."/>
            <person name="Topel M."/>
        </authorList>
    </citation>
    <scope>NUCLEOTIDE SEQUENCE</scope>
    <source>
        <strain evidence="4">R05AC</strain>
    </source>
</reference>
<keyword evidence="2" id="KW-0812">Transmembrane</keyword>
<feature type="compositionally biased region" description="Polar residues" evidence="1">
    <location>
        <begin position="1"/>
        <end position="15"/>
    </location>
</feature>
<sequence length="1358" mass="151622">MDPNNSTSNETSTDRAGSPISAERASKRRRRSPSCNDEVIDCDTTAKQLVLPPEVWADVMEFLPFDMILTCGAVSRSMLETMPLITTLRIDKATQMNIAVASRFRDVTDIHINSLLKEDIADEGSTDETRFIDIDAETKLRFVPFISRFGALERVYFGGKNHRGENVEGFSSADGYFIEEGGDVYPHEASWDAMMGVIDMISAAFDTGAFRKNLSIFGLSCPNIVNRLGGPRCSTCERACKSFPLEHVVTFESKGSSVSNARSGRKHGLDVCLPMAAVESIIESRPGGKELLRSDSRLLRLLCSGRCWKIKSDRTESLLLIAKYTSTQLDEMKRIAKDADFDVKKLPAQKLQTAILNSFGNGHSIVQNCQRYLSESSLNYLKDELGLCVDTRSVGESVSDLRQYVEPIVQIFVQYFDENALFSSDNTEILSDCLKLIRQFLELESDAPIHHIARAIPTLAKLLTSMPYYHPYDENVEDKMEAAKSLNLFLTKGTKMHRRMVVNAAVVSKFSKLLDGWNDDKSIAKVALLGLVNIVDHERFRVDTSSDKVCVKSSLRLLVIASNKYIQELLDCGLVPHLFRMVLSHDGHLDCIPILSTLLRKVFESDEFPIQQAIDAIFIERLTKMLTTNEDETSVQTNLSFVCIKLALGANEENIDSLMKDTGLLPTLVRLQDSPIGIISEKAFACLEHITNIRTTFEVEDKESLAWGEYRMLEIFDSDEESSVSYEEALEVSDEQVALEEQQALDANAPIYIYNPNADDEEQEATPTLHGIPQHSLRTILIYATETQIEVNTLATVCKRFNTILENGSDYNEFRIRHGWYKKNTIGLRMIRRFQKNSPMNEIIEVICGRQFGKSIDDAESMADNEKLRAFATNLLAKMNHLGPAASFRLRGDTIATLFELCQDYIVRRLQDALSMAIHCQRTEVQRQDFFILPSQEVHSKCNVGNNYHGRSGLSFICSCSLPSKSGTIWRWPENDCRDVLPLDAGRRIIRRLAYRAGILQLTSPVFEVAEAELLHTLGVLLVEAYESSVELSKNARFLDPDDEGLLSSDGSHSLPYGVLPNSMDMFYVPPPPLSVIEHDKESFSNHVKHVYTLVPGQICAAAERRNIRPNKIYGGWTSTESDAKEMDFELGLYFKDRSDGEECSISNVCNDGKSAGTSDGNDEATGKDENGDLGRSVVAPPVAHANEAAAAPVANAARPVAVAPVAAANVPQRAPARDALDALRAHPRFAELRRRYQNNFSSAQNLLGEILQQHPELREVIDTNQAAFYDLMSQARTAAPSRTMAAESRAHLYKDIPTNWDQLKNNIWLSDAGALPVIFVLTFACGLSATFIGYNCVANPDVRITTSKRQQLIRTWE</sequence>
<dbReference type="InterPro" id="IPR011989">
    <property type="entry name" value="ARM-like"/>
</dbReference>
<dbReference type="Pfam" id="PF06522">
    <property type="entry name" value="B12D"/>
    <property type="match status" value="1"/>
</dbReference>
<dbReference type="GO" id="GO:0043161">
    <property type="term" value="P:proteasome-mediated ubiquitin-dependent protein catabolic process"/>
    <property type="evidence" value="ECO:0007669"/>
    <property type="project" value="InterPro"/>
</dbReference>
<evidence type="ECO:0000256" key="1">
    <source>
        <dbReference type="SAM" id="MobiDB-lite"/>
    </source>
</evidence>
<dbReference type="InterPro" id="IPR010530">
    <property type="entry name" value="B12D"/>
</dbReference>
<organism evidence="4 5">
    <name type="scientific">Skeletonema marinoi</name>
    <dbReference type="NCBI Taxonomy" id="267567"/>
    <lineage>
        <taxon>Eukaryota</taxon>
        <taxon>Sar</taxon>
        <taxon>Stramenopiles</taxon>
        <taxon>Ochrophyta</taxon>
        <taxon>Bacillariophyta</taxon>
        <taxon>Coscinodiscophyceae</taxon>
        <taxon>Thalassiosirophycidae</taxon>
        <taxon>Thalassiosirales</taxon>
        <taxon>Skeletonemataceae</taxon>
        <taxon>Skeletonema</taxon>
        <taxon>Skeletonema marinoi-dohrnii complex</taxon>
    </lineage>
</organism>
<feature type="domain" description="F-box" evidence="3">
    <location>
        <begin position="766"/>
        <end position="814"/>
    </location>
</feature>
<dbReference type="InterPro" id="IPR001810">
    <property type="entry name" value="F-box_dom"/>
</dbReference>
<dbReference type="Gene3D" id="1.10.10.540">
    <property type="entry name" value="XPC-binding domain"/>
    <property type="match status" value="1"/>
</dbReference>
<evidence type="ECO:0000313" key="5">
    <source>
        <dbReference type="Proteomes" id="UP001224775"/>
    </source>
</evidence>
<dbReference type="Pfam" id="PF09280">
    <property type="entry name" value="XPC-binding"/>
    <property type="match status" value="1"/>
</dbReference>
<accession>A0AAD8YAL8</accession>
<name>A0AAD8YAL8_9STRA</name>
<feature type="region of interest" description="Disordered" evidence="1">
    <location>
        <begin position="1148"/>
        <end position="1177"/>
    </location>
</feature>
<dbReference type="InterPro" id="IPR036353">
    <property type="entry name" value="XPC-bd_sf"/>
</dbReference>
<dbReference type="SUPFAM" id="SSF101238">
    <property type="entry name" value="XPC-binding domain"/>
    <property type="match status" value="1"/>
</dbReference>
<keyword evidence="2" id="KW-1133">Transmembrane helix</keyword>